<dbReference type="PANTHER" id="PTHR12526">
    <property type="entry name" value="GLYCOSYLTRANSFERASE"/>
    <property type="match status" value="1"/>
</dbReference>
<evidence type="ECO:0000313" key="4">
    <source>
        <dbReference type="EMBL" id="PZG09163.1"/>
    </source>
</evidence>
<keyword evidence="5" id="KW-1185">Reference proteome</keyword>
<evidence type="ECO:0000259" key="3">
    <source>
        <dbReference type="Pfam" id="PF00534"/>
    </source>
</evidence>
<dbReference type="InterPro" id="IPR001296">
    <property type="entry name" value="Glyco_trans_1"/>
</dbReference>
<dbReference type="AlphaFoldDB" id="A0A2W2DE30"/>
<dbReference type="GO" id="GO:0016757">
    <property type="term" value="F:glycosyltransferase activity"/>
    <property type="evidence" value="ECO:0007669"/>
    <property type="project" value="UniProtKB-KW"/>
</dbReference>
<accession>A0A2W2DE30</accession>
<reference evidence="4 5" key="1">
    <citation type="submission" date="2018-01" db="EMBL/GenBank/DDBJ databases">
        <title>Draft genome sequence of Nonomuraea sp. KC333.</title>
        <authorList>
            <person name="Sahin N."/>
            <person name="Saygin H."/>
            <person name="Ay H."/>
        </authorList>
    </citation>
    <scope>NUCLEOTIDE SEQUENCE [LARGE SCALE GENOMIC DNA]</scope>
    <source>
        <strain evidence="4 5">KC333</strain>
    </source>
</reference>
<evidence type="ECO:0000256" key="1">
    <source>
        <dbReference type="ARBA" id="ARBA00022676"/>
    </source>
</evidence>
<dbReference type="SUPFAM" id="SSF53756">
    <property type="entry name" value="UDP-Glycosyltransferase/glycogen phosphorylase"/>
    <property type="match status" value="1"/>
</dbReference>
<evidence type="ECO:0000313" key="5">
    <source>
        <dbReference type="Proteomes" id="UP000249304"/>
    </source>
</evidence>
<feature type="domain" description="Glycosyl transferase family 1" evidence="3">
    <location>
        <begin position="328"/>
        <end position="490"/>
    </location>
</feature>
<evidence type="ECO:0000256" key="2">
    <source>
        <dbReference type="ARBA" id="ARBA00022679"/>
    </source>
</evidence>
<proteinExistence type="predicted"/>
<dbReference type="CDD" id="cd03801">
    <property type="entry name" value="GT4_PimA-like"/>
    <property type="match status" value="1"/>
</dbReference>
<comment type="caution">
    <text evidence="4">The sequence shown here is derived from an EMBL/GenBank/DDBJ whole genome shotgun (WGS) entry which is preliminary data.</text>
</comment>
<name>A0A2W2DE30_9ACTN</name>
<keyword evidence="2" id="KW-0808">Transferase</keyword>
<keyword evidence="1" id="KW-0328">Glycosyltransferase</keyword>
<dbReference type="EMBL" id="POUD01000252">
    <property type="protein sequence ID" value="PZG09163.1"/>
    <property type="molecule type" value="Genomic_DNA"/>
</dbReference>
<protein>
    <recommendedName>
        <fullName evidence="3">Glycosyl transferase family 1 domain-containing protein</fullName>
    </recommendedName>
</protein>
<gene>
    <name evidence="4" type="ORF">C1J01_38075</name>
</gene>
<dbReference type="Proteomes" id="UP000249304">
    <property type="component" value="Unassembled WGS sequence"/>
</dbReference>
<dbReference type="Pfam" id="PF00534">
    <property type="entry name" value="Glycos_transf_1"/>
    <property type="match status" value="1"/>
</dbReference>
<sequence length="514" mass="57384">MSRTVDTAVLFWPRGGSAQVIRYLARELNSRGWTTRVHAGSFGRPGDPSHAPTFYRGLDLRPYDHNDAYAAFTRGQNPQRVPWPHHPSYEDRGICPDPLFSAVPEVDADHLTDAWTRHLTTHRSPAADLVHLHHLSHLQTSAKIAYLGLPRVTTLHGTELKLIDAMTHRIRLAQRVGVSLGDLARLLHTDNPHRATEAINLAKITRLGDYDTELLMNTAWQKWEHSPYWVSRLRRATTEAGHLVVVSEHDQHLAQTLLPVRRDPTVIPNGVDIQTFRPHHFDHGQRLQHLRRWLITDPRGWKAGGAPGSIGYTDADLHRLHDQHGNLRPILMWVGRFLDFKRVPVLLQAFAAARTRLDPAPILLMWGGYPGECEGIHPADLAEDLRISDDVFFVGWRGHDELPAGLNCADVMVAPAVNEPFGMVYLEAMACGTPPIATATGGPARTIIRSGPDATGWLAAPDDADDLARIIVAAVQDVDERNRRAANGRTHIADTYSWARTTDRYLAVYDAAAR</sequence>
<dbReference type="Gene3D" id="3.40.50.2000">
    <property type="entry name" value="Glycogen Phosphorylase B"/>
    <property type="match status" value="5"/>
</dbReference>
<dbReference type="PANTHER" id="PTHR12526:SF510">
    <property type="entry name" value="D-INOSITOL 3-PHOSPHATE GLYCOSYLTRANSFERASE"/>
    <property type="match status" value="1"/>
</dbReference>
<organism evidence="4 5">
    <name type="scientific">Nonomuraea aridisoli</name>
    <dbReference type="NCBI Taxonomy" id="2070368"/>
    <lineage>
        <taxon>Bacteria</taxon>
        <taxon>Bacillati</taxon>
        <taxon>Actinomycetota</taxon>
        <taxon>Actinomycetes</taxon>
        <taxon>Streptosporangiales</taxon>
        <taxon>Streptosporangiaceae</taxon>
        <taxon>Nonomuraea</taxon>
    </lineage>
</organism>
<dbReference type="OrthoDB" id="9801609at2"/>